<reference evidence="1" key="2">
    <citation type="submission" date="2023-06" db="EMBL/GenBank/DDBJ databases">
        <title>Long-read-based genome assembly of the green algal bacterivore Cymbomonas tetramitiformis.</title>
        <authorList>
            <person name="Gyaltshen Y."/>
            <person name="Rozenberg A."/>
            <person name="Paasch A."/>
            <person name="Burns J.A."/>
            <person name="Warring S."/>
            <person name="Larson R."/>
            <person name="Maurer-Alcala X."/>
            <person name="Dacks J."/>
            <person name="Kim E."/>
        </authorList>
    </citation>
    <scope>NUCLEOTIDE SEQUENCE</scope>
    <source>
        <strain evidence="1">PLY_AMNH</strain>
    </source>
</reference>
<evidence type="ECO:0000313" key="3">
    <source>
        <dbReference type="Proteomes" id="UP001190700"/>
    </source>
</evidence>
<evidence type="ECO:0000313" key="1">
    <source>
        <dbReference type="EMBL" id="KAK3240986.1"/>
    </source>
</evidence>
<dbReference type="Proteomes" id="UP001190700">
    <property type="component" value="Unassembled WGS sequence"/>
</dbReference>
<accession>A0AAE0BQJ0</accession>
<evidence type="ECO:0000313" key="2">
    <source>
        <dbReference type="EMBL" id="KAK3267065.1"/>
    </source>
</evidence>
<comment type="caution">
    <text evidence="1">The sequence shown here is derived from an EMBL/GenBank/DDBJ whole genome shotgun (WGS) entry which is preliminary data.</text>
</comment>
<keyword evidence="3" id="KW-1185">Reference proteome</keyword>
<reference evidence="1 3" key="1">
    <citation type="journal article" date="2015" name="Genome Biol. Evol.">
        <title>Comparative Genomics of a Bacterivorous Green Alga Reveals Evolutionary Causalities and Consequences of Phago-Mixotrophic Mode of Nutrition.</title>
        <authorList>
            <person name="Burns J.A."/>
            <person name="Paasch A."/>
            <person name="Narechania A."/>
            <person name="Kim E."/>
        </authorList>
    </citation>
    <scope>NUCLEOTIDE SEQUENCE [LARGE SCALE GENOMIC DNA]</scope>
    <source>
        <strain evidence="1">PLY_AMNH</strain>
    </source>
</reference>
<proteinExistence type="predicted"/>
<dbReference type="EMBL" id="LGRX02033502">
    <property type="protein sequence ID" value="KAK3240986.1"/>
    <property type="molecule type" value="Genomic_DNA"/>
</dbReference>
<gene>
    <name evidence="2" type="ORF">CYMTET_24355</name>
    <name evidence="1" type="ORF">CYMTET_49213</name>
</gene>
<protein>
    <submittedName>
        <fullName evidence="1">Uncharacterized protein</fullName>
    </submittedName>
</protein>
<organism evidence="1 3">
    <name type="scientific">Cymbomonas tetramitiformis</name>
    <dbReference type="NCBI Taxonomy" id="36881"/>
    <lineage>
        <taxon>Eukaryota</taxon>
        <taxon>Viridiplantae</taxon>
        <taxon>Chlorophyta</taxon>
        <taxon>Pyramimonadophyceae</taxon>
        <taxon>Pyramimonadales</taxon>
        <taxon>Pyramimonadaceae</taxon>
        <taxon>Cymbomonas</taxon>
    </lineage>
</organism>
<dbReference type="AlphaFoldDB" id="A0AAE0BQJ0"/>
<name>A0AAE0BQJ0_9CHLO</name>
<sequence length="87" mass="9484">MCVRPAITALGLRHSGTPSLVVREFGEDDVKLGRIVIYLKTQIEYAGLDTSSFDFDDTAKAVLESVNALVYDTLVEVIEPRSAPAEV</sequence>
<dbReference type="EMBL" id="LGRX02012642">
    <property type="protein sequence ID" value="KAK3267065.1"/>
    <property type="molecule type" value="Genomic_DNA"/>
</dbReference>